<protein>
    <submittedName>
        <fullName evidence="4">Zinc ribbon domain-containing protein</fullName>
    </submittedName>
</protein>
<dbReference type="Proteomes" id="UP001222680">
    <property type="component" value="Chromosome"/>
</dbReference>
<keyword evidence="2" id="KW-1133">Transmembrane helix</keyword>
<keyword evidence="5" id="KW-1185">Reference proteome</keyword>
<proteinExistence type="predicted"/>
<feature type="domain" description="Putative zinc-ribbon" evidence="3">
    <location>
        <begin position="62"/>
        <end position="86"/>
    </location>
</feature>
<dbReference type="EMBL" id="CP092014">
    <property type="protein sequence ID" value="WFN95549.1"/>
    <property type="molecule type" value="Genomic_DNA"/>
</dbReference>
<gene>
    <name evidence="4" type="ORF">MAY91_11385</name>
</gene>
<reference evidence="4 5" key="1">
    <citation type="submission" date="2022-02" db="EMBL/GenBank/DDBJ databases">
        <title>Phenotypic, genotypic and serological characterization of Edwardsiella ictaluri from catfish and ornamental fish species.</title>
        <authorList>
            <person name="Rose D."/>
            <person name="Tekedar H.C."/>
            <person name="Waldbieser G.C."/>
            <person name="Aarattuthodi S."/>
            <person name="Griffin M.J."/>
        </authorList>
    </citation>
    <scope>NUCLEOTIDE SEQUENCE [LARGE SCALE GENOMIC DNA]</scope>
    <source>
        <strain evidence="4 5">13 TAL-140 K3</strain>
    </source>
</reference>
<name>A0ABY8GDG6_EDWIC</name>
<dbReference type="InterPro" id="IPR059113">
    <property type="entry name" value="Znf_ribbon"/>
</dbReference>
<accession>A0ABY8GDG6</accession>
<feature type="transmembrane region" description="Helical" evidence="2">
    <location>
        <begin position="28"/>
        <end position="46"/>
    </location>
</feature>
<sequence>MELFIIAALLGLIPAFIAQSKGRSFGAWWLYGFLLFIVAIIHSLLISKNNNLMEVDQINNGMKKCPFCAELVKQEAIKCKHCGSDIPVTNNEKELEEDQEKKPKAPWFG</sequence>
<dbReference type="RefSeq" id="WP_049640236.1">
    <property type="nucleotide sequence ID" value="NZ_CP113159.1"/>
</dbReference>
<evidence type="ECO:0000256" key="2">
    <source>
        <dbReference type="SAM" id="Phobius"/>
    </source>
</evidence>
<feature type="region of interest" description="Disordered" evidence="1">
    <location>
        <begin position="85"/>
        <end position="109"/>
    </location>
</feature>
<keyword evidence="2" id="KW-0472">Membrane</keyword>
<evidence type="ECO:0000259" key="3">
    <source>
        <dbReference type="Pfam" id="PF13248"/>
    </source>
</evidence>
<evidence type="ECO:0000256" key="1">
    <source>
        <dbReference type="SAM" id="MobiDB-lite"/>
    </source>
</evidence>
<evidence type="ECO:0000313" key="4">
    <source>
        <dbReference type="EMBL" id="WFN95549.1"/>
    </source>
</evidence>
<organism evidence="4 5">
    <name type="scientific">Edwardsiella ictaluri</name>
    <dbReference type="NCBI Taxonomy" id="67780"/>
    <lineage>
        <taxon>Bacteria</taxon>
        <taxon>Pseudomonadati</taxon>
        <taxon>Pseudomonadota</taxon>
        <taxon>Gammaproteobacteria</taxon>
        <taxon>Enterobacterales</taxon>
        <taxon>Hafniaceae</taxon>
        <taxon>Edwardsiella</taxon>
    </lineage>
</organism>
<evidence type="ECO:0000313" key="5">
    <source>
        <dbReference type="Proteomes" id="UP001222680"/>
    </source>
</evidence>
<dbReference type="Pfam" id="PF13248">
    <property type="entry name" value="Zn_ribbon_3"/>
    <property type="match status" value="1"/>
</dbReference>
<keyword evidence="2" id="KW-0812">Transmembrane</keyword>